<dbReference type="InterPro" id="IPR045584">
    <property type="entry name" value="Pilin-like"/>
</dbReference>
<keyword evidence="2" id="KW-0812">Transmembrane</keyword>
<dbReference type="Proteomes" id="UP001596405">
    <property type="component" value="Unassembled WGS sequence"/>
</dbReference>
<feature type="region of interest" description="Disordered" evidence="1">
    <location>
        <begin position="130"/>
        <end position="153"/>
    </location>
</feature>
<evidence type="ECO:0000313" key="3">
    <source>
        <dbReference type="EMBL" id="MFC6996295.1"/>
    </source>
</evidence>
<keyword evidence="2" id="KW-0472">Membrane</keyword>
<name>A0ABW2DEM7_9BACT</name>
<gene>
    <name evidence="3" type="ORF">ACFQHR_01605</name>
</gene>
<feature type="compositionally biased region" description="Polar residues" evidence="1">
    <location>
        <begin position="144"/>
        <end position="153"/>
    </location>
</feature>
<dbReference type="Gene3D" id="3.30.700.10">
    <property type="entry name" value="Glycoprotein, Type 4 Pilin"/>
    <property type="match status" value="1"/>
</dbReference>
<comment type="caution">
    <text evidence="3">The sequence shown here is derived from an EMBL/GenBank/DDBJ whole genome shotgun (WGS) entry which is preliminary data.</text>
</comment>
<organism evidence="3 4">
    <name type="scientific">Rufibacter roseus</name>
    <dbReference type="NCBI Taxonomy" id="1567108"/>
    <lineage>
        <taxon>Bacteria</taxon>
        <taxon>Pseudomonadati</taxon>
        <taxon>Bacteroidota</taxon>
        <taxon>Cytophagia</taxon>
        <taxon>Cytophagales</taxon>
        <taxon>Hymenobacteraceae</taxon>
        <taxon>Rufibacter</taxon>
    </lineage>
</organism>
<proteinExistence type="predicted"/>
<evidence type="ECO:0000256" key="2">
    <source>
        <dbReference type="SAM" id="Phobius"/>
    </source>
</evidence>
<dbReference type="RefSeq" id="WP_066619990.1">
    <property type="nucleotide sequence ID" value="NZ_JBHSYQ010000003.1"/>
</dbReference>
<evidence type="ECO:0008006" key="5">
    <source>
        <dbReference type="Google" id="ProtNLM"/>
    </source>
</evidence>
<evidence type="ECO:0000256" key="1">
    <source>
        <dbReference type="SAM" id="MobiDB-lite"/>
    </source>
</evidence>
<reference evidence="4" key="1">
    <citation type="journal article" date="2019" name="Int. J. Syst. Evol. Microbiol.">
        <title>The Global Catalogue of Microorganisms (GCM) 10K type strain sequencing project: providing services to taxonomists for standard genome sequencing and annotation.</title>
        <authorList>
            <consortium name="The Broad Institute Genomics Platform"/>
            <consortium name="The Broad Institute Genome Sequencing Center for Infectious Disease"/>
            <person name="Wu L."/>
            <person name="Ma J."/>
        </authorList>
    </citation>
    <scope>NUCLEOTIDE SEQUENCE [LARGE SCALE GENOMIC DNA]</scope>
    <source>
        <strain evidence="4">CGMCC 4.7393</strain>
    </source>
</reference>
<feature type="transmembrane region" description="Helical" evidence="2">
    <location>
        <begin position="34"/>
        <end position="58"/>
    </location>
</feature>
<accession>A0ABW2DEM7</accession>
<keyword evidence="4" id="KW-1185">Reference proteome</keyword>
<sequence length="153" mass="17660">MNKILDFVALLFDIRTNRNSEGNSYRPRLWLPVLLHYLKLAVIIFAGSIVLLLIISLLTKTYFKERNTHRQLEKLSTQLVQYQQKHKTLPITLENFIANDPLKRDMTIDSWGNGINYTPNHTGRSFTLTSPGPDRKLHTEDDLQVQSANRSAL</sequence>
<evidence type="ECO:0000313" key="4">
    <source>
        <dbReference type="Proteomes" id="UP001596405"/>
    </source>
</evidence>
<keyword evidence="2" id="KW-1133">Transmembrane helix</keyword>
<dbReference type="EMBL" id="JBHSYQ010000003">
    <property type="protein sequence ID" value="MFC6996295.1"/>
    <property type="molecule type" value="Genomic_DNA"/>
</dbReference>
<dbReference type="SUPFAM" id="SSF54523">
    <property type="entry name" value="Pili subunits"/>
    <property type="match status" value="1"/>
</dbReference>
<protein>
    <recommendedName>
        <fullName evidence="5">Type II secretion system protein GspG C-terminal domain-containing protein</fullName>
    </recommendedName>
</protein>